<evidence type="ECO:0000256" key="3">
    <source>
        <dbReference type="ARBA" id="ARBA00023125"/>
    </source>
</evidence>
<feature type="compositionally biased region" description="Polar residues" evidence="6">
    <location>
        <begin position="212"/>
        <end position="234"/>
    </location>
</feature>
<dbReference type="EMBL" id="GL876979">
    <property type="protein sequence ID" value="KLU92174.1"/>
    <property type="molecule type" value="Genomic_DNA"/>
</dbReference>
<evidence type="ECO:0000313" key="10">
    <source>
        <dbReference type="Proteomes" id="UP000011715"/>
    </source>
</evidence>
<proteinExistence type="predicted"/>
<dbReference type="eggNOG" id="ENOG502QRVJ">
    <property type="taxonomic scope" value="Eukaryota"/>
</dbReference>
<dbReference type="PANTHER" id="PTHR31668">
    <property type="entry name" value="GLUCOSE TRANSPORT TRANSCRIPTION REGULATOR RGT1-RELATED-RELATED"/>
    <property type="match status" value="1"/>
</dbReference>
<feature type="compositionally biased region" description="Low complexity" evidence="6">
    <location>
        <begin position="372"/>
        <end position="387"/>
    </location>
</feature>
<dbReference type="GO" id="GO:0000981">
    <property type="term" value="F:DNA-binding transcription factor activity, RNA polymerase II-specific"/>
    <property type="evidence" value="ECO:0007669"/>
    <property type="project" value="InterPro"/>
</dbReference>
<dbReference type="EMBL" id="ADBL01002733">
    <property type="status" value="NOT_ANNOTATED_CDS"/>
    <property type="molecule type" value="Genomic_DNA"/>
</dbReference>
<evidence type="ECO:0000313" key="8">
    <source>
        <dbReference type="EMBL" id="KLU92174.1"/>
    </source>
</evidence>
<reference evidence="10" key="1">
    <citation type="submission" date="2010-05" db="EMBL/GenBank/DDBJ databases">
        <title>The genome sequence of Magnaporthe poae strain ATCC 64411.</title>
        <authorList>
            <person name="Ma L.-J."/>
            <person name="Dead R."/>
            <person name="Young S."/>
            <person name="Zeng Q."/>
            <person name="Koehrsen M."/>
            <person name="Alvarado L."/>
            <person name="Berlin A."/>
            <person name="Chapman S.B."/>
            <person name="Chen Z."/>
            <person name="Freedman E."/>
            <person name="Gellesch M."/>
            <person name="Goldberg J."/>
            <person name="Griggs A."/>
            <person name="Gujja S."/>
            <person name="Heilman E.R."/>
            <person name="Heiman D."/>
            <person name="Hepburn T."/>
            <person name="Howarth C."/>
            <person name="Jen D."/>
            <person name="Larson L."/>
            <person name="Mehta T."/>
            <person name="Neiman D."/>
            <person name="Pearson M."/>
            <person name="Roberts A."/>
            <person name="Saif S."/>
            <person name="Shea T."/>
            <person name="Shenoy N."/>
            <person name="Sisk P."/>
            <person name="Stolte C."/>
            <person name="Sykes S."/>
            <person name="Walk T."/>
            <person name="White J."/>
            <person name="Yandava C."/>
            <person name="Haas B."/>
            <person name="Nusbaum C."/>
            <person name="Birren B."/>
        </authorList>
    </citation>
    <scope>NUCLEOTIDE SEQUENCE [LARGE SCALE GENOMIC DNA]</scope>
    <source>
        <strain evidence="10">ATCC 64411 / 73-15</strain>
    </source>
</reference>
<feature type="compositionally biased region" description="Low complexity" evidence="6">
    <location>
        <begin position="337"/>
        <end position="355"/>
    </location>
</feature>
<keyword evidence="1" id="KW-0479">Metal-binding</keyword>
<organism evidence="9 10">
    <name type="scientific">Magnaporthiopsis poae (strain ATCC 64411 / 73-15)</name>
    <name type="common">Kentucky bluegrass fungus</name>
    <name type="synonym">Magnaporthe poae</name>
    <dbReference type="NCBI Taxonomy" id="644358"/>
    <lineage>
        <taxon>Eukaryota</taxon>
        <taxon>Fungi</taxon>
        <taxon>Dikarya</taxon>
        <taxon>Ascomycota</taxon>
        <taxon>Pezizomycotina</taxon>
        <taxon>Sordariomycetes</taxon>
        <taxon>Sordariomycetidae</taxon>
        <taxon>Magnaporthales</taxon>
        <taxon>Magnaporthaceae</taxon>
        <taxon>Magnaporthiopsis</taxon>
    </lineage>
</organism>
<evidence type="ECO:0000256" key="5">
    <source>
        <dbReference type="ARBA" id="ARBA00023242"/>
    </source>
</evidence>
<dbReference type="VEuPathDB" id="FungiDB:MAPG_11120"/>
<dbReference type="SMART" id="SM00066">
    <property type="entry name" value="GAL4"/>
    <property type="match status" value="1"/>
</dbReference>
<dbReference type="PANTHER" id="PTHR31668:SF26">
    <property type="entry name" value="GLUCOSE TRANSPORT TRANSCRIPTION REGULATOR RGT1-RELATED"/>
    <property type="match status" value="1"/>
</dbReference>
<evidence type="ECO:0000313" key="9">
    <source>
        <dbReference type="EnsemblFungi" id="MAPG_11120T0"/>
    </source>
</evidence>
<evidence type="ECO:0000256" key="4">
    <source>
        <dbReference type="ARBA" id="ARBA00023163"/>
    </source>
</evidence>
<evidence type="ECO:0000259" key="7">
    <source>
        <dbReference type="PROSITE" id="PS50048"/>
    </source>
</evidence>
<dbReference type="PROSITE" id="PS00463">
    <property type="entry name" value="ZN2_CY6_FUNGAL_1"/>
    <property type="match status" value="1"/>
</dbReference>
<dbReference type="PROSITE" id="PS50048">
    <property type="entry name" value="ZN2_CY6_FUNGAL_2"/>
    <property type="match status" value="1"/>
</dbReference>
<feature type="compositionally biased region" description="Pro residues" evidence="6">
    <location>
        <begin position="322"/>
        <end position="336"/>
    </location>
</feature>
<reference evidence="8" key="3">
    <citation type="submission" date="2011-03" db="EMBL/GenBank/DDBJ databases">
        <title>Annotation of Magnaporthe poae ATCC 64411.</title>
        <authorList>
            <person name="Ma L.-J."/>
            <person name="Dead R."/>
            <person name="Young S.K."/>
            <person name="Zeng Q."/>
            <person name="Gargeya S."/>
            <person name="Fitzgerald M."/>
            <person name="Haas B."/>
            <person name="Abouelleil A."/>
            <person name="Alvarado L."/>
            <person name="Arachchi H.M."/>
            <person name="Berlin A."/>
            <person name="Brown A."/>
            <person name="Chapman S.B."/>
            <person name="Chen Z."/>
            <person name="Dunbar C."/>
            <person name="Freedman E."/>
            <person name="Gearin G."/>
            <person name="Gellesch M."/>
            <person name="Goldberg J."/>
            <person name="Griggs A."/>
            <person name="Gujja S."/>
            <person name="Heiman D."/>
            <person name="Howarth C."/>
            <person name="Larson L."/>
            <person name="Lui A."/>
            <person name="MacDonald P.J.P."/>
            <person name="Mehta T."/>
            <person name="Montmayeur A."/>
            <person name="Murphy C."/>
            <person name="Neiman D."/>
            <person name="Pearson M."/>
            <person name="Priest M."/>
            <person name="Roberts A."/>
            <person name="Saif S."/>
            <person name="Shea T."/>
            <person name="Shenoy N."/>
            <person name="Sisk P."/>
            <person name="Stolte C."/>
            <person name="Sykes S."/>
            <person name="Yandava C."/>
            <person name="Wortman J."/>
            <person name="Nusbaum C."/>
            <person name="Birren B."/>
        </authorList>
    </citation>
    <scope>NUCLEOTIDE SEQUENCE</scope>
    <source>
        <strain evidence="8">ATCC 64411</strain>
    </source>
</reference>
<keyword evidence="10" id="KW-1185">Reference proteome</keyword>
<reference evidence="9" key="5">
    <citation type="submission" date="2015-06" db="UniProtKB">
        <authorList>
            <consortium name="EnsemblFungi"/>
        </authorList>
    </citation>
    <scope>IDENTIFICATION</scope>
    <source>
        <strain evidence="9">ATCC 64411</strain>
    </source>
</reference>
<dbReference type="EnsemblFungi" id="MAPG_11120T0">
    <property type="protein sequence ID" value="MAPG_11120T0"/>
    <property type="gene ID" value="MAPG_11120"/>
</dbReference>
<dbReference type="InterPro" id="IPR036864">
    <property type="entry name" value="Zn2-C6_fun-type_DNA-bd_sf"/>
</dbReference>
<reference evidence="8" key="2">
    <citation type="submission" date="2010-05" db="EMBL/GenBank/DDBJ databases">
        <title>The Genome Sequence of Magnaporthe poae strain ATCC 64411.</title>
        <authorList>
            <consortium name="The Broad Institute Genome Sequencing Platform"/>
            <consortium name="Broad Institute Genome Sequencing Center for Infectious Disease"/>
            <person name="Ma L.-J."/>
            <person name="Dead R."/>
            <person name="Young S."/>
            <person name="Zeng Q."/>
            <person name="Koehrsen M."/>
            <person name="Alvarado L."/>
            <person name="Berlin A."/>
            <person name="Chapman S.B."/>
            <person name="Chen Z."/>
            <person name="Freedman E."/>
            <person name="Gellesch M."/>
            <person name="Goldberg J."/>
            <person name="Griggs A."/>
            <person name="Gujja S."/>
            <person name="Heilman E.R."/>
            <person name="Heiman D."/>
            <person name="Hepburn T."/>
            <person name="Howarth C."/>
            <person name="Jen D."/>
            <person name="Larson L."/>
            <person name="Mehta T."/>
            <person name="Neiman D."/>
            <person name="Pearson M."/>
            <person name="Roberts A."/>
            <person name="Saif S."/>
            <person name="Shea T."/>
            <person name="Shenoy N."/>
            <person name="Sisk P."/>
            <person name="Stolte C."/>
            <person name="Sykes S."/>
            <person name="Walk T."/>
            <person name="White J."/>
            <person name="Yandava C."/>
            <person name="Haas B."/>
            <person name="Nusbaum C."/>
            <person name="Birren B."/>
        </authorList>
    </citation>
    <scope>NUCLEOTIDE SEQUENCE</scope>
    <source>
        <strain evidence="8">ATCC 64411</strain>
    </source>
</reference>
<feature type="region of interest" description="Disordered" evidence="6">
    <location>
        <begin position="43"/>
        <end position="409"/>
    </location>
</feature>
<accession>A0A0C4EEE7</accession>
<evidence type="ECO:0000256" key="1">
    <source>
        <dbReference type="ARBA" id="ARBA00022723"/>
    </source>
</evidence>
<reference evidence="9" key="4">
    <citation type="journal article" date="2015" name="G3 (Bethesda)">
        <title>Genome sequences of three phytopathogenic species of the Magnaporthaceae family of fungi.</title>
        <authorList>
            <person name="Okagaki L.H."/>
            <person name="Nunes C.C."/>
            <person name="Sailsbery J."/>
            <person name="Clay B."/>
            <person name="Brown D."/>
            <person name="John T."/>
            <person name="Oh Y."/>
            <person name="Young N."/>
            <person name="Fitzgerald M."/>
            <person name="Haas B.J."/>
            <person name="Zeng Q."/>
            <person name="Young S."/>
            <person name="Adiconis X."/>
            <person name="Fan L."/>
            <person name="Levin J.Z."/>
            <person name="Mitchell T.K."/>
            <person name="Okubara P.A."/>
            <person name="Farman M.L."/>
            <person name="Kohn L.M."/>
            <person name="Birren B."/>
            <person name="Ma L.-J."/>
            <person name="Dean R.A."/>
        </authorList>
    </citation>
    <scope>NUCLEOTIDE SEQUENCE</scope>
    <source>
        <strain evidence="9">ATCC 64411 / 73-15</strain>
    </source>
</reference>
<keyword evidence="3" id="KW-0238">DNA-binding</keyword>
<dbReference type="CDD" id="cd12148">
    <property type="entry name" value="fungal_TF_MHR"/>
    <property type="match status" value="1"/>
</dbReference>
<dbReference type="Proteomes" id="UP000011715">
    <property type="component" value="Unassembled WGS sequence"/>
</dbReference>
<dbReference type="InterPro" id="IPR001138">
    <property type="entry name" value="Zn2Cys6_DnaBD"/>
</dbReference>
<gene>
    <name evidence="8" type="ORF">MAPG_11120</name>
</gene>
<dbReference type="Gene3D" id="4.10.240.10">
    <property type="entry name" value="Zn(2)-C6 fungal-type DNA-binding domain"/>
    <property type="match status" value="1"/>
</dbReference>
<feature type="compositionally biased region" description="Low complexity" evidence="6">
    <location>
        <begin position="294"/>
        <end position="321"/>
    </location>
</feature>
<feature type="domain" description="Zn(2)-C6 fungal-type" evidence="7">
    <location>
        <begin position="408"/>
        <end position="442"/>
    </location>
</feature>
<feature type="compositionally biased region" description="Polar residues" evidence="6">
    <location>
        <begin position="54"/>
        <end position="63"/>
    </location>
</feature>
<feature type="compositionally biased region" description="Low complexity" evidence="6">
    <location>
        <begin position="99"/>
        <end position="113"/>
    </location>
</feature>
<dbReference type="InterPro" id="IPR050797">
    <property type="entry name" value="Carb_Metab_Trans_Reg"/>
</dbReference>
<feature type="compositionally biased region" description="Pro residues" evidence="6">
    <location>
        <begin position="567"/>
        <end position="586"/>
    </location>
</feature>
<dbReference type="SUPFAM" id="SSF57701">
    <property type="entry name" value="Zn2/Cys6 DNA-binding domain"/>
    <property type="match status" value="1"/>
</dbReference>
<keyword evidence="4" id="KW-0804">Transcription</keyword>
<dbReference type="AlphaFoldDB" id="A0A0C4EEE7"/>
<dbReference type="CDD" id="cd00067">
    <property type="entry name" value="GAL4"/>
    <property type="match status" value="1"/>
</dbReference>
<dbReference type="GO" id="GO:0008270">
    <property type="term" value="F:zinc ion binding"/>
    <property type="evidence" value="ECO:0007669"/>
    <property type="project" value="InterPro"/>
</dbReference>
<sequence length="913" mass="95558">MDKLAPPGDADGLLLQQYPSPAADGQAIAGYYDDSGTLAVHQLQLDEPLPPPVTTTSMDSPQLKNEAPLSPAAGESRHSVGGDDSDELQLAARLSDSLAPMMAAAAAAQEAEASVGHEQTHEPLLPDDAQDPTNQDGADIVTVADHGHEDNAIPGHGGFAHIDSIDQSEPEGQDPVPETETLPNENPVPVSDDLDSSSGNSGPMTESHELSTESNNGATVNHIESTGGHQSQEIQDVHVDGSSLANDGTSLDGRVTAMEMHIQHGLPLLPQESHELDQHHAQHLPAEVPQQYISAAPQSSPQGQQQPTPVPAQHQAQQQQLPPAPPAAHQPQPPAQQPTQQPLAQQQQPRQHPLQPSRPPPQAQQPGPRSEPAQQPQMQLPPHLQMAFAGMPYEESIPPRKRSKVSRACDECRRKKVKCDAFFDPGEVACTNCRRAQSPCEFSRIPQKRGPSKGYIKDLAQRIISIEGRLGNQALTGELTEQLAGAPRRESSDAFSPPASAALNENAKRSFSSISGETAAFGTPVASKPVATAGWTSEPRPTHTYPAPTAPGQKPPYSANRLAPRLAPAPPSAPVPEPQTPSKPPTIPVEAAAPTVADPPALVDGVSALTCRDIDDNVFHGYLTIIHPTFPLLASVKTAVQSKLGQCPPALQGAFHEALVATMHSFHAMPTGAAAGDAKTANRLLSEWESDGSSRGSYMADLVHLQSLLLLAIEADNHGPAALRGQHGSPSKTSFLGRAVAVAYAMGLRTAQIMEDGWPGPDSDAESEDKVALRAWWSLVALDRFNAVGTAQGLLIPQGSIHVGPGLRNLLGEAGYQGQPAGAKSVAGGGHRDVAHGLPDQHYAHVTSGTALCLLALPAALVPLHAVVAVDGASVGGQGPAGRPDGQPRSAQPAEPQRRRSGRALPGGAGSGA</sequence>
<keyword evidence="2" id="KW-0805">Transcription regulation</keyword>
<name>A0A0C4EEE7_MAGP6</name>
<protein>
    <recommendedName>
        <fullName evidence="7">Zn(2)-C6 fungal-type domain-containing protein</fullName>
    </recommendedName>
</protein>
<dbReference type="STRING" id="644358.A0A0C4EEE7"/>
<dbReference type="GO" id="GO:0003677">
    <property type="term" value="F:DNA binding"/>
    <property type="evidence" value="ECO:0007669"/>
    <property type="project" value="UniProtKB-KW"/>
</dbReference>
<keyword evidence="5" id="KW-0539">Nucleus</keyword>
<evidence type="ECO:0000256" key="2">
    <source>
        <dbReference type="ARBA" id="ARBA00023015"/>
    </source>
</evidence>
<feature type="region of interest" description="Disordered" evidence="6">
    <location>
        <begin position="531"/>
        <end position="586"/>
    </location>
</feature>
<feature type="region of interest" description="Disordered" evidence="6">
    <location>
        <begin position="876"/>
        <end position="913"/>
    </location>
</feature>
<evidence type="ECO:0000256" key="6">
    <source>
        <dbReference type="SAM" id="MobiDB-lite"/>
    </source>
</evidence>
<dbReference type="OrthoDB" id="5426978at2759"/>
<dbReference type="Pfam" id="PF00172">
    <property type="entry name" value="Zn_clus"/>
    <property type="match status" value="1"/>
</dbReference>